<protein>
    <submittedName>
        <fullName evidence="2">9635_t:CDS:1</fullName>
    </submittedName>
</protein>
<gene>
    <name evidence="2" type="ORF">FWILDA_LOCUS19078</name>
</gene>
<dbReference type="Proteomes" id="UP001153678">
    <property type="component" value="Unassembled WGS sequence"/>
</dbReference>
<feature type="transmembrane region" description="Helical" evidence="1">
    <location>
        <begin position="20"/>
        <end position="41"/>
    </location>
</feature>
<keyword evidence="3" id="KW-1185">Reference proteome</keyword>
<sequence>MTKSFYMIEQAPVPVLLGSLVSPAVAVDGLVTTVVGFIFIVRRLSSFDLDTFLEFEFVDEKKVMNF</sequence>
<keyword evidence="1" id="KW-1133">Transmembrane helix</keyword>
<evidence type="ECO:0000313" key="3">
    <source>
        <dbReference type="Proteomes" id="UP001153678"/>
    </source>
</evidence>
<keyword evidence="1" id="KW-0472">Membrane</keyword>
<organism evidence="2 3">
    <name type="scientific">Funneliformis geosporum</name>
    <dbReference type="NCBI Taxonomy" id="1117311"/>
    <lineage>
        <taxon>Eukaryota</taxon>
        <taxon>Fungi</taxon>
        <taxon>Fungi incertae sedis</taxon>
        <taxon>Mucoromycota</taxon>
        <taxon>Glomeromycotina</taxon>
        <taxon>Glomeromycetes</taxon>
        <taxon>Glomerales</taxon>
        <taxon>Glomeraceae</taxon>
        <taxon>Funneliformis</taxon>
    </lineage>
</organism>
<proteinExistence type="predicted"/>
<name>A0A9W4TDE2_9GLOM</name>
<evidence type="ECO:0000256" key="1">
    <source>
        <dbReference type="SAM" id="Phobius"/>
    </source>
</evidence>
<reference evidence="2" key="1">
    <citation type="submission" date="2022-08" db="EMBL/GenBank/DDBJ databases">
        <authorList>
            <person name="Kallberg Y."/>
            <person name="Tangrot J."/>
            <person name="Rosling A."/>
        </authorList>
    </citation>
    <scope>NUCLEOTIDE SEQUENCE</scope>
    <source>
        <strain evidence="2">Wild A</strain>
    </source>
</reference>
<dbReference type="EMBL" id="CAMKVN010021365">
    <property type="protein sequence ID" value="CAI2199447.1"/>
    <property type="molecule type" value="Genomic_DNA"/>
</dbReference>
<keyword evidence="1" id="KW-0812">Transmembrane</keyword>
<feature type="non-terminal residue" evidence="2">
    <location>
        <position position="66"/>
    </location>
</feature>
<accession>A0A9W4TDE2</accession>
<evidence type="ECO:0000313" key="2">
    <source>
        <dbReference type="EMBL" id="CAI2199447.1"/>
    </source>
</evidence>
<comment type="caution">
    <text evidence="2">The sequence shown here is derived from an EMBL/GenBank/DDBJ whole genome shotgun (WGS) entry which is preliminary data.</text>
</comment>
<dbReference type="AlphaFoldDB" id="A0A9W4TDE2"/>